<name>A0A2W5Q8T7_9SPHN</name>
<proteinExistence type="predicted"/>
<evidence type="ECO:0000313" key="1">
    <source>
        <dbReference type="EMBL" id="PZQ53817.1"/>
    </source>
</evidence>
<gene>
    <name evidence="1" type="ORF">DI555_15195</name>
</gene>
<dbReference type="AlphaFoldDB" id="A0A2W5Q8T7"/>
<comment type="caution">
    <text evidence="1">The sequence shown here is derived from an EMBL/GenBank/DDBJ whole genome shotgun (WGS) entry which is preliminary data.</text>
</comment>
<dbReference type="EMBL" id="QFPX01000012">
    <property type="protein sequence ID" value="PZQ53817.1"/>
    <property type="molecule type" value="Genomic_DNA"/>
</dbReference>
<organism evidence="1 2">
    <name type="scientific">Novosphingobium pentaromativorans</name>
    <dbReference type="NCBI Taxonomy" id="205844"/>
    <lineage>
        <taxon>Bacteria</taxon>
        <taxon>Pseudomonadati</taxon>
        <taxon>Pseudomonadota</taxon>
        <taxon>Alphaproteobacteria</taxon>
        <taxon>Sphingomonadales</taxon>
        <taxon>Sphingomonadaceae</taxon>
        <taxon>Novosphingobium</taxon>
    </lineage>
</organism>
<sequence length="149" mass="17868">MIEAAVEFLRKWPFGYFPEEDWESFRKFHARLSFSEATALFLAELKARLDQREIYAMPPPHDQSVEITDKFIGNVITGERAETWLAEPEQVIAYFRAYWLPHDMDSQDLTNYGWLNWPRMCFPMQLDDFNFPDGKIPNDFDIEDYFLFY</sequence>
<evidence type="ECO:0000313" key="2">
    <source>
        <dbReference type="Proteomes" id="UP000249082"/>
    </source>
</evidence>
<accession>A0A2W5Q8T7</accession>
<reference evidence="1 2" key="1">
    <citation type="submission" date="2017-08" db="EMBL/GenBank/DDBJ databases">
        <title>Infants hospitalized years apart are colonized by the same room-sourced microbial strains.</title>
        <authorList>
            <person name="Brooks B."/>
            <person name="Olm M.R."/>
            <person name="Firek B.A."/>
            <person name="Baker R."/>
            <person name="Thomas B.C."/>
            <person name="Morowitz M.J."/>
            <person name="Banfield J.F."/>
        </authorList>
    </citation>
    <scope>NUCLEOTIDE SEQUENCE [LARGE SCALE GENOMIC DNA]</scope>
    <source>
        <strain evidence="1">S2_005_002_R2_33</strain>
    </source>
</reference>
<protein>
    <submittedName>
        <fullName evidence="1">Uncharacterized protein</fullName>
    </submittedName>
</protein>
<dbReference type="Proteomes" id="UP000249082">
    <property type="component" value="Unassembled WGS sequence"/>
</dbReference>